<accession>A0A914NLI2</accession>
<evidence type="ECO:0000313" key="2">
    <source>
        <dbReference type="WBParaSite" id="Minc3s05717g38700"/>
    </source>
</evidence>
<dbReference type="Proteomes" id="UP000887563">
    <property type="component" value="Unplaced"/>
</dbReference>
<name>A0A914NLI2_MELIC</name>
<organism evidence="1 2">
    <name type="scientific">Meloidogyne incognita</name>
    <name type="common">Southern root-knot nematode worm</name>
    <name type="synonym">Oxyuris incognita</name>
    <dbReference type="NCBI Taxonomy" id="6306"/>
    <lineage>
        <taxon>Eukaryota</taxon>
        <taxon>Metazoa</taxon>
        <taxon>Ecdysozoa</taxon>
        <taxon>Nematoda</taxon>
        <taxon>Chromadorea</taxon>
        <taxon>Rhabditida</taxon>
        <taxon>Tylenchina</taxon>
        <taxon>Tylenchomorpha</taxon>
        <taxon>Tylenchoidea</taxon>
        <taxon>Meloidogynidae</taxon>
        <taxon>Meloidogyninae</taxon>
        <taxon>Meloidogyne</taxon>
        <taxon>Meloidogyne incognita group</taxon>
    </lineage>
</organism>
<sequence>MCWDRFNSSFFASCTDDKIHEFLPISSCDLPGVTGPKTQSNSVKEKYCLWLRKNKLWKNNKLRKNNYFKEMRKNRMPALLHRAD</sequence>
<dbReference type="AlphaFoldDB" id="A0A914NLI2"/>
<proteinExistence type="predicted"/>
<evidence type="ECO:0000313" key="1">
    <source>
        <dbReference type="Proteomes" id="UP000887563"/>
    </source>
</evidence>
<keyword evidence="1" id="KW-1185">Reference proteome</keyword>
<reference evidence="2" key="1">
    <citation type="submission" date="2022-11" db="UniProtKB">
        <authorList>
            <consortium name="WormBaseParasite"/>
        </authorList>
    </citation>
    <scope>IDENTIFICATION</scope>
</reference>
<dbReference type="WBParaSite" id="Minc3s05717g38700">
    <property type="protein sequence ID" value="Minc3s05717g38700"/>
    <property type="gene ID" value="Minc3s05717g38700"/>
</dbReference>
<protein>
    <submittedName>
        <fullName evidence="2">Candidate secreted effector</fullName>
    </submittedName>
</protein>